<comment type="caution">
    <text evidence="6">The sequence shown here is derived from an EMBL/GenBank/DDBJ whole genome shotgun (WGS) entry which is preliminary data.</text>
</comment>
<evidence type="ECO:0000259" key="4">
    <source>
        <dbReference type="PROSITE" id="PS50110"/>
    </source>
</evidence>
<dbReference type="AlphaFoldDB" id="A0A511X9T1"/>
<evidence type="ECO:0000256" key="3">
    <source>
        <dbReference type="PROSITE-ProRule" id="PRU01091"/>
    </source>
</evidence>
<evidence type="ECO:0000259" key="5">
    <source>
        <dbReference type="PROSITE" id="PS51755"/>
    </source>
</evidence>
<feature type="DNA-binding region" description="OmpR/PhoB-type" evidence="3">
    <location>
        <begin position="124"/>
        <end position="218"/>
    </location>
</feature>
<dbReference type="PANTHER" id="PTHR48111:SF36">
    <property type="entry name" value="TRANSCRIPTIONAL REGULATORY PROTEIN CUTR"/>
    <property type="match status" value="1"/>
</dbReference>
<evidence type="ECO:0000313" key="6">
    <source>
        <dbReference type="EMBL" id="GEN59685.1"/>
    </source>
</evidence>
<keyword evidence="2" id="KW-0597">Phosphoprotein</keyword>
<sequence length="219" mass="24049">MRLLVIEDEPALGSAVLAKLRSHGHAADWYCALEDARSALAATDYDLLVLDLGLPDGNGLDLVRSLRSEGAKLGILVATARDQISDRIAGLSEGADDYIVKPYDLDELMARIDAISRRNPAYGGAVVTLGDVEIDLTRRRLSRAGAEIDLTAREWAVIELLARRPGAICSRSRIEDALYDHQEDIESNTIEVFISRVRKKIGRDIILTARGRGYRLADP</sequence>
<dbReference type="Proteomes" id="UP000321635">
    <property type="component" value="Unassembled WGS sequence"/>
</dbReference>
<dbReference type="GO" id="GO:0005829">
    <property type="term" value="C:cytosol"/>
    <property type="evidence" value="ECO:0007669"/>
    <property type="project" value="TreeGrafter"/>
</dbReference>
<proteinExistence type="predicted"/>
<evidence type="ECO:0000256" key="1">
    <source>
        <dbReference type="ARBA" id="ARBA00023125"/>
    </source>
</evidence>
<feature type="modified residue" description="4-aspartylphosphate" evidence="2">
    <location>
        <position position="51"/>
    </location>
</feature>
<dbReference type="GO" id="GO:0000976">
    <property type="term" value="F:transcription cis-regulatory region binding"/>
    <property type="evidence" value="ECO:0007669"/>
    <property type="project" value="TreeGrafter"/>
</dbReference>
<evidence type="ECO:0000313" key="7">
    <source>
        <dbReference type="Proteomes" id="UP000321635"/>
    </source>
</evidence>
<feature type="domain" description="Response regulatory" evidence="4">
    <location>
        <begin position="2"/>
        <end position="116"/>
    </location>
</feature>
<dbReference type="CDD" id="cd00383">
    <property type="entry name" value="trans_reg_C"/>
    <property type="match status" value="1"/>
</dbReference>
<evidence type="ECO:0000256" key="2">
    <source>
        <dbReference type="PROSITE-ProRule" id="PRU00169"/>
    </source>
</evidence>
<accession>A0A511X9T1</accession>
<dbReference type="SMART" id="SM00448">
    <property type="entry name" value="REC"/>
    <property type="match status" value="1"/>
</dbReference>
<gene>
    <name evidence="6" type="ORF">ANI02nite_15690</name>
</gene>
<dbReference type="GO" id="GO:0032993">
    <property type="term" value="C:protein-DNA complex"/>
    <property type="evidence" value="ECO:0007669"/>
    <property type="project" value="TreeGrafter"/>
</dbReference>
<dbReference type="SUPFAM" id="SSF52172">
    <property type="entry name" value="CheY-like"/>
    <property type="match status" value="1"/>
</dbReference>
<dbReference type="STRING" id="1120919.GCA_000429165_01293"/>
<dbReference type="EMBL" id="BJYF01000007">
    <property type="protein sequence ID" value="GEN59685.1"/>
    <property type="molecule type" value="Genomic_DNA"/>
</dbReference>
<dbReference type="PROSITE" id="PS51755">
    <property type="entry name" value="OMPR_PHOB"/>
    <property type="match status" value="1"/>
</dbReference>
<dbReference type="PANTHER" id="PTHR48111">
    <property type="entry name" value="REGULATOR OF RPOS"/>
    <property type="match status" value="1"/>
</dbReference>
<keyword evidence="7" id="KW-1185">Reference proteome</keyword>
<dbReference type="Pfam" id="PF00072">
    <property type="entry name" value="Response_reg"/>
    <property type="match status" value="1"/>
</dbReference>
<dbReference type="SUPFAM" id="SSF46894">
    <property type="entry name" value="C-terminal effector domain of the bipartite response regulators"/>
    <property type="match status" value="1"/>
</dbReference>
<dbReference type="InterPro" id="IPR039420">
    <property type="entry name" value="WalR-like"/>
</dbReference>
<dbReference type="InterPro" id="IPR016032">
    <property type="entry name" value="Sig_transdc_resp-reg_C-effctor"/>
</dbReference>
<dbReference type="OrthoDB" id="9802426at2"/>
<dbReference type="PROSITE" id="PS50110">
    <property type="entry name" value="RESPONSE_REGULATORY"/>
    <property type="match status" value="1"/>
</dbReference>
<organism evidence="6 7">
    <name type="scientific">Acetobacter nitrogenifigens DSM 23921 = NBRC 105050</name>
    <dbReference type="NCBI Taxonomy" id="1120919"/>
    <lineage>
        <taxon>Bacteria</taxon>
        <taxon>Pseudomonadati</taxon>
        <taxon>Pseudomonadota</taxon>
        <taxon>Alphaproteobacteria</taxon>
        <taxon>Acetobacterales</taxon>
        <taxon>Acetobacteraceae</taxon>
        <taxon>Acetobacter</taxon>
    </lineage>
</organism>
<dbReference type="GO" id="GO:0006355">
    <property type="term" value="P:regulation of DNA-templated transcription"/>
    <property type="evidence" value="ECO:0007669"/>
    <property type="project" value="InterPro"/>
</dbReference>
<dbReference type="Gene3D" id="6.10.250.690">
    <property type="match status" value="1"/>
</dbReference>
<reference evidence="6 7" key="1">
    <citation type="submission" date="2019-07" db="EMBL/GenBank/DDBJ databases">
        <title>Whole genome shotgun sequence of Acetobacter nitrogenifigens NBRC 105050.</title>
        <authorList>
            <person name="Hosoyama A."/>
            <person name="Uohara A."/>
            <person name="Ohji S."/>
            <person name="Ichikawa N."/>
        </authorList>
    </citation>
    <scope>NUCLEOTIDE SEQUENCE [LARGE SCALE GENOMIC DNA]</scope>
    <source>
        <strain evidence="6 7">NBRC 105050</strain>
    </source>
</reference>
<dbReference type="InterPro" id="IPR036388">
    <property type="entry name" value="WH-like_DNA-bd_sf"/>
</dbReference>
<dbReference type="Gene3D" id="3.40.50.2300">
    <property type="match status" value="1"/>
</dbReference>
<name>A0A511X9T1_9PROT</name>
<dbReference type="Gene3D" id="1.10.10.10">
    <property type="entry name" value="Winged helix-like DNA-binding domain superfamily/Winged helix DNA-binding domain"/>
    <property type="match status" value="1"/>
</dbReference>
<dbReference type="InterPro" id="IPR001867">
    <property type="entry name" value="OmpR/PhoB-type_DNA-bd"/>
</dbReference>
<keyword evidence="1 3" id="KW-0238">DNA-binding</keyword>
<dbReference type="Pfam" id="PF00486">
    <property type="entry name" value="Trans_reg_C"/>
    <property type="match status" value="1"/>
</dbReference>
<dbReference type="GO" id="GO:0000156">
    <property type="term" value="F:phosphorelay response regulator activity"/>
    <property type="evidence" value="ECO:0007669"/>
    <property type="project" value="TreeGrafter"/>
</dbReference>
<feature type="domain" description="OmpR/PhoB-type" evidence="5">
    <location>
        <begin position="124"/>
        <end position="218"/>
    </location>
</feature>
<protein>
    <submittedName>
        <fullName evidence="6">DNA-binding response regulator</fullName>
    </submittedName>
</protein>
<dbReference type="SMART" id="SM00862">
    <property type="entry name" value="Trans_reg_C"/>
    <property type="match status" value="1"/>
</dbReference>
<dbReference type="RefSeq" id="WP_026397373.1">
    <property type="nucleotide sequence ID" value="NZ_AUBI01000003.1"/>
</dbReference>
<dbReference type="InterPro" id="IPR001789">
    <property type="entry name" value="Sig_transdc_resp-reg_receiver"/>
</dbReference>
<dbReference type="InterPro" id="IPR011006">
    <property type="entry name" value="CheY-like_superfamily"/>
</dbReference>